<dbReference type="AlphaFoldDB" id="A0A167E005"/>
<dbReference type="PATRIC" id="fig|1365251.3.peg.3040"/>
<gene>
    <name evidence="1" type="ORF">N476_18670</name>
</gene>
<sequence>MTHTLLSGWFSHKVSAFKLGKPVMNYVSDLNFCISCFFKMLTSACDIYI</sequence>
<evidence type="ECO:0000313" key="2">
    <source>
        <dbReference type="Proteomes" id="UP000076503"/>
    </source>
</evidence>
<dbReference type="EMBL" id="AUXZ01000080">
    <property type="protein sequence ID" value="KZN49818.1"/>
    <property type="molecule type" value="Genomic_DNA"/>
</dbReference>
<evidence type="ECO:0000313" key="1">
    <source>
        <dbReference type="EMBL" id="KZN49818.1"/>
    </source>
</evidence>
<proteinExistence type="predicted"/>
<comment type="caution">
    <text evidence="1">The sequence shown here is derived from an EMBL/GenBank/DDBJ whole genome shotgun (WGS) entry which is preliminary data.</text>
</comment>
<protein>
    <submittedName>
        <fullName evidence="1">Uncharacterized protein</fullName>
    </submittedName>
</protein>
<name>A0A167E005_9GAMM</name>
<dbReference type="Proteomes" id="UP000076503">
    <property type="component" value="Unassembled WGS sequence"/>
</dbReference>
<reference evidence="1 2" key="1">
    <citation type="submission" date="2013-07" db="EMBL/GenBank/DDBJ databases">
        <title>Comparative Genomic and Metabolomic Analysis of Twelve Strains of Pseudoalteromonas luteoviolacea.</title>
        <authorList>
            <person name="Vynne N.G."/>
            <person name="Mansson M."/>
            <person name="Gram L."/>
        </authorList>
    </citation>
    <scope>NUCLEOTIDE SEQUENCE [LARGE SCALE GENOMIC DNA]</scope>
    <source>
        <strain evidence="1 2">H33</strain>
    </source>
</reference>
<organism evidence="1 2">
    <name type="scientific">Pseudoalteromonas luteoviolacea H33</name>
    <dbReference type="NCBI Taxonomy" id="1365251"/>
    <lineage>
        <taxon>Bacteria</taxon>
        <taxon>Pseudomonadati</taxon>
        <taxon>Pseudomonadota</taxon>
        <taxon>Gammaproteobacteria</taxon>
        <taxon>Alteromonadales</taxon>
        <taxon>Pseudoalteromonadaceae</taxon>
        <taxon>Pseudoalteromonas</taxon>
    </lineage>
</organism>
<accession>A0A167E005</accession>